<dbReference type="EMBL" id="WAJR01000043">
    <property type="protein sequence ID" value="KAB1635676.1"/>
    <property type="molecule type" value="Genomic_DNA"/>
</dbReference>
<dbReference type="GeneID" id="98658820"/>
<accession>A0A6N6NJ56</accession>
<dbReference type="OrthoDB" id="3196953at2"/>
<reference evidence="2 3" key="1">
    <citation type="submission" date="2019-09" db="EMBL/GenBank/DDBJ databases">
        <title>Whole genome shotgun sequencing (WGS) of Ellagibacter isourolithinifaciens DSM 104140(T) and Adlercreutzia muris DSM 29508(T).</title>
        <authorList>
            <person name="Stoll D.A."/>
            <person name="Danylec N."/>
            <person name="Huch M."/>
        </authorList>
    </citation>
    <scope>NUCLEOTIDE SEQUENCE [LARGE SCALE GENOMIC DNA]</scope>
    <source>
        <strain evidence="2 3">DSM 104140</strain>
    </source>
</reference>
<organism evidence="2 3">
    <name type="scientific">Ellagibacter isourolithinifaciens</name>
    <dbReference type="NCBI Taxonomy" id="2137581"/>
    <lineage>
        <taxon>Bacteria</taxon>
        <taxon>Bacillati</taxon>
        <taxon>Actinomycetota</taxon>
        <taxon>Coriobacteriia</taxon>
        <taxon>Eggerthellales</taxon>
        <taxon>Eggerthellaceae</taxon>
        <taxon>Ellagibacter</taxon>
    </lineage>
</organism>
<sequence length="102" mass="11929">MLDYLQGPIWESDPKTGKPETGTDAIDNDEELRRLNHEIQDIFDSYYEFDSHDQACWFNEDQQKADKDKMLTLLSRLTKRLDEINDGSYSIEDLETPRVSAL</sequence>
<evidence type="ECO:0000313" key="2">
    <source>
        <dbReference type="EMBL" id="KAB1635676.1"/>
    </source>
</evidence>
<proteinExistence type="predicted"/>
<comment type="caution">
    <text evidence="2">The sequence shown here is derived from an EMBL/GenBank/DDBJ whole genome shotgun (WGS) entry which is preliminary data.</text>
</comment>
<evidence type="ECO:0000256" key="1">
    <source>
        <dbReference type="SAM" id="MobiDB-lite"/>
    </source>
</evidence>
<keyword evidence="2" id="KW-0378">Hydrolase</keyword>
<keyword evidence="2" id="KW-0547">Nucleotide-binding</keyword>
<keyword evidence="3" id="KW-1185">Reference proteome</keyword>
<gene>
    <name evidence="2" type="ORF">F8C90_10425</name>
</gene>
<dbReference type="AlphaFoldDB" id="A0A6N6NJ56"/>
<name>A0A6N6NJ56_9ACTN</name>
<keyword evidence="2" id="KW-0067">ATP-binding</keyword>
<dbReference type="RefSeq" id="WP_158050450.1">
    <property type="nucleotide sequence ID" value="NZ_WAJR01000043.1"/>
</dbReference>
<protein>
    <submittedName>
        <fullName evidence="2">RNA helicase</fullName>
    </submittedName>
</protein>
<dbReference type="Proteomes" id="UP000468668">
    <property type="component" value="Unassembled WGS sequence"/>
</dbReference>
<feature type="region of interest" description="Disordered" evidence="1">
    <location>
        <begin position="1"/>
        <end position="25"/>
    </location>
</feature>
<keyword evidence="2" id="KW-0347">Helicase</keyword>
<evidence type="ECO:0000313" key="3">
    <source>
        <dbReference type="Proteomes" id="UP000468668"/>
    </source>
</evidence>
<dbReference type="GO" id="GO:0004386">
    <property type="term" value="F:helicase activity"/>
    <property type="evidence" value="ECO:0007669"/>
    <property type="project" value="UniProtKB-KW"/>
</dbReference>